<organism evidence="1">
    <name type="scientific">Arundo donax</name>
    <name type="common">Giant reed</name>
    <name type="synonym">Donax arundinaceus</name>
    <dbReference type="NCBI Taxonomy" id="35708"/>
    <lineage>
        <taxon>Eukaryota</taxon>
        <taxon>Viridiplantae</taxon>
        <taxon>Streptophyta</taxon>
        <taxon>Embryophyta</taxon>
        <taxon>Tracheophyta</taxon>
        <taxon>Spermatophyta</taxon>
        <taxon>Magnoliopsida</taxon>
        <taxon>Liliopsida</taxon>
        <taxon>Poales</taxon>
        <taxon>Poaceae</taxon>
        <taxon>PACMAD clade</taxon>
        <taxon>Arundinoideae</taxon>
        <taxon>Arundineae</taxon>
        <taxon>Arundo</taxon>
    </lineage>
</organism>
<reference evidence="1" key="1">
    <citation type="submission" date="2014-09" db="EMBL/GenBank/DDBJ databases">
        <authorList>
            <person name="Magalhaes I.L.F."/>
            <person name="Oliveira U."/>
            <person name="Santos F.R."/>
            <person name="Vidigal T.H.D.A."/>
            <person name="Brescovit A.D."/>
            <person name="Santos A.J."/>
        </authorList>
    </citation>
    <scope>NUCLEOTIDE SEQUENCE</scope>
    <source>
        <tissue evidence="1">Shoot tissue taken approximately 20 cm above the soil surface</tissue>
    </source>
</reference>
<protein>
    <submittedName>
        <fullName evidence="1">Uncharacterized protein</fullName>
    </submittedName>
</protein>
<reference evidence="1" key="2">
    <citation type="journal article" date="2015" name="Data Brief">
        <title>Shoot transcriptome of the giant reed, Arundo donax.</title>
        <authorList>
            <person name="Barrero R.A."/>
            <person name="Guerrero F.D."/>
            <person name="Moolhuijzen P."/>
            <person name="Goolsby J.A."/>
            <person name="Tidwell J."/>
            <person name="Bellgard S.E."/>
            <person name="Bellgard M.I."/>
        </authorList>
    </citation>
    <scope>NUCLEOTIDE SEQUENCE</scope>
    <source>
        <tissue evidence="1">Shoot tissue taken approximately 20 cm above the soil surface</tissue>
    </source>
</reference>
<dbReference type="AlphaFoldDB" id="A0A0A8Y4U3"/>
<proteinExistence type="predicted"/>
<dbReference type="EMBL" id="GBRH01278177">
    <property type="protein sequence ID" value="JAD19718.1"/>
    <property type="molecule type" value="Transcribed_RNA"/>
</dbReference>
<accession>A0A0A8Y4U3</accession>
<sequence length="17" mass="2060">MTELWRYLPNQLVVAKV</sequence>
<evidence type="ECO:0000313" key="1">
    <source>
        <dbReference type="EMBL" id="JAD19718.1"/>
    </source>
</evidence>
<name>A0A0A8Y4U3_ARUDO</name>